<proteinExistence type="predicted"/>
<accession>A0A9K3CRT5</accession>
<dbReference type="SUPFAM" id="SSF81321">
    <property type="entry name" value="Family A G protein-coupled receptor-like"/>
    <property type="match status" value="1"/>
</dbReference>
<keyword evidence="3" id="KW-1185">Reference proteome</keyword>
<keyword evidence="1" id="KW-1133">Transmembrane helix</keyword>
<protein>
    <recommendedName>
        <fullName evidence="4">G-protein coupled receptors family 1 profile domain-containing protein</fullName>
    </recommendedName>
</protein>
<evidence type="ECO:0008006" key="4">
    <source>
        <dbReference type="Google" id="ProtNLM"/>
    </source>
</evidence>
<dbReference type="Proteomes" id="UP000265618">
    <property type="component" value="Unassembled WGS sequence"/>
</dbReference>
<feature type="transmembrane region" description="Helical" evidence="1">
    <location>
        <begin position="7"/>
        <end position="24"/>
    </location>
</feature>
<feature type="transmembrane region" description="Helical" evidence="1">
    <location>
        <begin position="137"/>
        <end position="155"/>
    </location>
</feature>
<dbReference type="Gene3D" id="1.20.1070.10">
    <property type="entry name" value="Rhodopsin 7-helix transmembrane proteins"/>
    <property type="match status" value="1"/>
</dbReference>
<organism evidence="2 3">
    <name type="scientific">Kipferlia bialata</name>
    <dbReference type="NCBI Taxonomy" id="797122"/>
    <lineage>
        <taxon>Eukaryota</taxon>
        <taxon>Metamonada</taxon>
        <taxon>Carpediemonas-like organisms</taxon>
        <taxon>Kipferlia</taxon>
    </lineage>
</organism>
<name>A0A9K3CRT5_9EUKA</name>
<feature type="transmembrane region" description="Helical" evidence="1">
    <location>
        <begin position="44"/>
        <end position="64"/>
    </location>
</feature>
<sequence>MWPNRMVLWLNIVDMLHSLEPILIRTRDSGLKIPCFTQFIGGEAFHLGSIAVATCMSVEIYRSIRSTTRAHPKYQPLYLAMSFGYPITGAISILLAGEVWSCEPGDMFECPHQYVTPDASYYGCFIDSYWSMLRNVAFIWPAALLSLTCVYCFVGSLLRIRQALASHAKLRASRRLLVITGTTILLLIVPWTYMLTQNVLQHVQPPWWLILYHSFGNGWNGAANVILVWWRLDVVSDIYRKVKERRGNNAVKPGSGSIGSVGSMGSMGSIGSEGGAPIRRQDTGSSAKSQASDLPVEFVWEMESFDVTV</sequence>
<keyword evidence="1" id="KW-0472">Membrane</keyword>
<evidence type="ECO:0000313" key="3">
    <source>
        <dbReference type="Proteomes" id="UP000265618"/>
    </source>
</evidence>
<keyword evidence="1" id="KW-0812">Transmembrane</keyword>
<evidence type="ECO:0000313" key="2">
    <source>
        <dbReference type="EMBL" id="GIQ81230.1"/>
    </source>
</evidence>
<feature type="transmembrane region" description="Helical" evidence="1">
    <location>
        <begin position="207"/>
        <end position="230"/>
    </location>
</feature>
<gene>
    <name evidence="2" type="ORF">KIPB_002156</name>
</gene>
<evidence type="ECO:0000256" key="1">
    <source>
        <dbReference type="SAM" id="Phobius"/>
    </source>
</evidence>
<feature type="transmembrane region" description="Helical" evidence="1">
    <location>
        <begin position="76"/>
        <end position="97"/>
    </location>
</feature>
<dbReference type="EMBL" id="BDIP01000339">
    <property type="protein sequence ID" value="GIQ81230.1"/>
    <property type="molecule type" value="Genomic_DNA"/>
</dbReference>
<dbReference type="AlphaFoldDB" id="A0A9K3CRT5"/>
<reference evidence="2 3" key="1">
    <citation type="journal article" date="2018" name="PLoS ONE">
        <title>The draft genome of Kipferlia bialata reveals reductive genome evolution in fornicate parasites.</title>
        <authorList>
            <person name="Tanifuji G."/>
            <person name="Takabayashi S."/>
            <person name="Kume K."/>
            <person name="Takagi M."/>
            <person name="Nakayama T."/>
            <person name="Kamikawa R."/>
            <person name="Inagaki Y."/>
            <person name="Hashimoto T."/>
        </authorList>
    </citation>
    <scope>NUCLEOTIDE SEQUENCE [LARGE SCALE GENOMIC DNA]</scope>
    <source>
        <strain evidence="2">NY0173</strain>
    </source>
</reference>
<comment type="caution">
    <text evidence="2">The sequence shown here is derived from an EMBL/GenBank/DDBJ whole genome shotgun (WGS) entry which is preliminary data.</text>
</comment>
<feature type="transmembrane region" description="Helical" evidence="1">
    <location>
        <begin position="176"/>
        <end position="195"/>
    </location>
</feature>